<name>A0ABD5R960_9EURY</name>
<protein>
    <submittedName>
        <fullName evidence="1">Uncharacterized protein</fullName>
    </submittedName>
</protein>
<reference evidence="1 2" key="1">
    <citation type="journal article" date="2019" name="Int. J. Syst. Evol. Microbiol.">
        <title>The Global Catalogue of Microorganisms (GCM) 10K type strain sequencing project: providing services to taxonomists for standard genome sequencing and annotation.</title>
        <authorList>
            <consortium name="The Broad Institute Genomics Platform"/>
            <consortium name="The Broad Institute Genome Sequencing Center for Infectious Disease"/>
            <person name="Wu L."/>
            <person name="Ma J."/>
        </authorList>
    </citation>
    <scope>NUCLEOTIDE SEQUENCE [LARGE SCALE GENOMIC DNA]</scope>
    <source>
        <strain evidence="1 2">CGMCC 1.12237</strain>
    </source>
</reference>
<dbReference type="Proteomes" id="UP001596201">
    <property type="component" value="Unassembled WGS sequence"/>
</dbReference>
<proteinExistence type="predicted"/>
<evidence type="ECO:0000313" key="2">
    <source>
        <dbReference type="Proteomes" id="UP001596201"/>
    </source>
</evidence>
<dbReference type="AlphaFoldDB" id="A0ABD5R960"/>
<gene>
    <name evidence="1" type="ORF">ACFPJ5_05010</name>
</gene>
<evidence type="ECO:0000313" key="1">
    <source>
        <dbReference type="EMBL" id="MFC5366288.1"/>
    </source>
</evidence>
<dbReference type="EMBL" id="JBHSKX010000001">
    <property type="protein sequence ID" value="MFC5366288.1"/>
    <property type="molecule type" value="Genomic_DNA"/>
</dbReference>
<organism evidence="1 2">
    <name type="scientific">Salinirubrum litoreum</name>
    <dbReference type="NCBI Taxonomy" id="1126234"/>
    <lineage>
        <taxon>Archaea</taxon>
        <taxon>Methanobacteriati</taxon>
        <taxon>Methanobacteriota</taxon>
        <taxon>Stenosarchaea group</taxon>
        <taxon>Halobacteria</taxon>
        <taxon>Halobacteriales</taxon>
        <taxon>Haloferacaceae</taxon>
        <taxon>Salinirubrum</taxon>
    </lineage>
</organism>
<comment type="caution">
    <text evidence="1">The sequence shown here is derived from an EMBL/GenBank/DDBJ whole genome shotgun (WGS) entry which is preliminary data.</text>
</comment>
<sequence length="317" mass="36738">MSSTDWSTGSRLKFRNPEEIKYGRAESQLKHRYGRGIYVNDIYEASNEDLVISLGNTVPKDVSDSLEQDRVLQFINIRDIYTLRGEATGEGVYVVDLPDRDEVHKGFVQRRRQIIDRLDWSMAKAIYEHVFELTPVENQLNAIIQLVRWVHEESSIPLTRLKDAQGSDNTEEYVHVLSDLGFLELDDGDVVEGEKMQETQLLELDNEDYVKTVIGNIVKEGYNVLQDRLELRMLRHYPKFCNAYYYDALQRQDPGLHLDVDAVTKNYNRQYDEDIDSFVVRDKLNELAETSVIRMQDGYVQSSPDVYQQVSQEAPVS</sequence>
<accession>A0ABD5R960</accession>
<keyword evidence="2" id="KW-1185">Reference proteome</keyword>
<dbReference type="RefSeq" id="WP_227228360.1">
    <property type="nucleotide sequence ID" value="NZ_JAJCVJ010000001.1"/>
</dbReference>